<evidence type="ECO:0000313" key="2">
    <source>
        <dbReference type="WBParaSite" id="jg8111"/>
    </source>
</evidence>
<protein>
    <submittedName>
        <fullName evidence="2">Uncharacterized protein</fullName>
    </submittedName>
</protein>
<organism evidence="1 2">
    <name type="scientific">Ditylenchus dipsaci</name>
    <dbReference type="NCBI Taxonomy" id="166011"/>
    <lineage>
        <taxon>Eukaryota</taxon>
        <taxon>Metazoa</taxon>
        <taxon>Ecdysozoa</taxon>
        <taxon>Nematoda</taxon>
        <taxon>Chromadorea</taxon>
        <taxon>Rhabditida</taxon>
        <taxon>Tylenchina</taxon>
        <taxon>Tylenchomorpha</taxon>
        <taxon>Sphaerularioidea</taxon>
        <taxon>Anguinidae</taxon>
        <taxon>Anguininae</taxon>
        <taxon>Ditylenchus</taxon>
    </lineage>
</organism>
<name>A0A915ENG2_9BILA</name>
<accession>A0A915ENG2</accession>
<keyword evidence="1" id="KW-1185">Reference proteome</keyword>
<evidence type="ECO:0000313" key="1">
    <source>
        <dbReference type="Proteomes" id="UP000887574"/>
    </source>
</evidence>
<dbReference type="AlphaFoldDB" id="A0A915ENG2"/>
<proteinExistence type="predicted"/>
<dbReference type="WBParaSite" id="jg8111">
    <property type="protein sequence ID" value="jg8111"/>
    <property type="gene ID" value="jg8111"/>
</dbReference>
<sequence length="112" mass="13350">MRPSSFPIHLWSCYKRTLAGKDRNSNFSKAAHCRLQTILGIDHPTTGRFLGEMKKARKLSDYTYEQCIRRQPAPKKRRVYLETEKRGFLPWWSSFIKETCWNIFAAWHTTLR</sequence>
<dbReference type="Proteomes" id="UP000887574">
    <property type="component" value="Unplaced"/>
</dbReference>
<reference evidence="2" key="1">
    <citation type="submission" date="2022-11" db="UniProtKB">
        <authorList>
            <consortium name="WormBaseParasite"/>
        </authorList>
    </citation>
    <scope>IDENTIFICATION</scope>
</reference>